<sequence length="777" mass="87076">MPSDKLWYGDDCTDSALEFFSSCLQLEKLENGDETAAIDLHVLVGGVDCFSHMSESLFLAFAPQPERLSTMVKRRGCQLLTEFRKAQPDDAEARRRHRFESSFKFPEKGIKLKELGVIILTAQFEERYGENFRRGLRRRVVMNTQFGFMVFGDRRHNFYCGILCAYSSVLRPCKRMKKSDACTDTVLEVFFEILQSQEEGEGIELHDFVGVVDSFAHVEDEQYSVVVPAPVHVLMNMIPRTLRLPDTLLLPPVKSSSIHDPAPRRPHDLASPTRRYTLREDCIIKVTAQFVARYGTKFTGALARRVAETTQFEFMNPTSGRFRFYTWYVERLSEVLKPYTKRDACMNTVLEDFFSCLDRLQQEEEEAVGVALHGFVDVVDCFASMDHVLNQHLAPPGSQVNLGAYGQPLMGMMQRAPPLGVMSLPPPLPLPEQPEPKRRKFDVSALAPEDRLHNFQGWSTIRVFVPDVVGKSSFLKMRSTPVVEKATTKRLRASAPRSTATKRKVLMDDPMVLPGDLIREQLTNTESIRRVRKKAPCTVSEILMLQRQALEDGLLKEPIFTGMSVELISLHNEPYDLRGIIVIENDERRASVGVVEGNECSVRGVEDNASSDPQARPNDFEEQPAENHTTHTQDQHEEEVKDDNDLGETRCDLEVSKECNGDAAAVEVDLVVNDEISQPSEDKLDHVEVEGCHENHDGGLEGQDVIEIAEGDVENNAVPDETDLKAEDELPHEDKKTDASAEASEIGIDDQTPCDITVGSIETGCLAAGNGYHGSGT</sequence>
<dbReference type="SUPFAM" id="SSF109905">
    <property type="entry name" value="Surp module (SWAP domain)"/>
    <property type="match status" value="2"/>
</dbReference>
<dbReference type="SMART" id="SM00648">
    <property type="entry name" value="SWAP"/>
    <property type="match status" value="2"/>
</dbReference>
<keyword evidence="1" id="KW-0507">mRNA processing</keyword>
<dbReference type="AlphaFoldDB" id="A0A8S9L5I4"/>
<name>A0A8S9L5I4_BRACR</name>
<feature type="domain" description="SURP motif" evidence="3">
    <location>
        <begin position="117"/>
        <end position="159"/>
    </location>
</feature>
<dbReference type="GO" id="GO:0003723">
    <property type="term" value="F:RNA binding"/>
    <property type="evidence" value="ECO:0007669"/>
    <property type="project" value="InterPro"/>
</dbReference>
<dbReference type="EMBL" id="QGKW02000717">
    <property type="protein sequence ID" value="KAF2600588.1"/>
    <property type="molecule type" value="Genomic_DNA"/>
</dbReference>
<evidence type="ECO:0000313" key="4">
    <source>
        <dbReference type="EMBL" id="KAF2600588.1"/>
    </source>
</evidence>
<evidence type="ECO:0000313" key="5">
    <source>
        <dbReference type="Proteomes" id="UP000712281"/>
    </source>
</evidence>
<gene>
    <name evidence="4" type="ORF">F2Q68_00007390</name>
</gene>
<feature type="region of interest" description="Disordered" evidence="2">
    <location>
        <begin position="601"/>
        <end position="647"/>
    </location>
</feature>
<dbReference type="Proteomes" id="UP000712281">
    <property type="component" value="Unassembled WGS sequence"/>
</dbReference>
<dbReference type="CDD" id="cd21793">
    <property type="entry name" value="Rad21_Rec8_M_AtSYN1-like"/>
    <property type="match status" value="1"/>
</dbReference>
<dbReference type="GO" id="GO:0071013">
    <property type="term" value="C:catalytic step 2 spliceosome"/>
    <property type="evidence" value="ECO:0007669"/>
    <property type="project" value="TreeGrafter"/>
</dbReference>
<dbReference type="Pfam" id="PF01805">
    <property type="entry name" value="Surp"/>
    <property type="match status" value="2"/>
</dbReference>
<evidence type="ECO:0000256" key="1">
    <source>
        <dbReference type="ARBA" id="ARBA00022664"/>
    </source>
</evidence>
<evidence type="ECO:0000259" key="3">
    <source>
        <dbReference type="PROSITE" id="PS50128"/>
    </source>
</evidence>
<evidence type="ECO:0000256" key="2">
    <source>
        <dbReference type="SAM" id="MobiDB-lite"/>
    </source>
</evidence>
<feature type="compositionally biased region" description="Basic and acidic residues" evidence="2">
    <location>
        <begin position="628"/>
        <end position="647"/>
    </location>
</feature>
<dbReference type="PROSITE" id="PS50128">
    <property type="entry name" value="SURP"/>
    <property type="match status" value="2"/>
</dbReference>
<comment type="caution">
    <text evidence="4">The sequence shown here is derived from an EMBL/GenBank/DDBJ whole genome shotgun (WGS) entry which is preliminary data.</text>
</comment>
<dbReference type="GO" id="GO:0045292">
    <property type="term" value="P:mRNA cis splicing, via spliceosome"/>
    <property type="evidence" value="ECO:0007669"/>
    <property type="project" value="InterPro"/>
</dbReference>
<feature type="region of interest" description="Disordered" evidence="2">
    <location>
        <begin position="714"/>
        <end position="752"/>
    </location>
</feature>
<proteinExistence type="predicted"/>
<organism evidence="4 5">
    <name type="scientific">Brassica cretica</name>
    <name type="common">Mustard</name>
    <dbReference type="NCBI Taxonomy" id="69181"/>
    <lineage>
        <taxon>Eukaryota</taxon>
        <taxon>Viridiplantae</taxon>
        <taxon>Streptophyta</taxon>
        <taxon>Embryophyta</taxon>
        <taxon>Tracheophyta</taxon>
        <taxon>Spermatophyta</taxon>
        <taxon>Magnoliopsida</taxon>
        <taxon>eudicotyledons</taxon>
        <taxon>Gunneridae</taxon>
        <taxon>Pentapetalae</taxon>
        <taxon>rosids</taxon>
        <taxon>malvids</taxon>
        <taxon>Brassicales</taxon>
        <taxon>Brassicaceae</taxon>
        <taxon>Brassiceae</taxon>
        <taxon>Brassica</taxon>
    </lineage>
</organism>
<dbReference type="PANTHER" id="PTHR15316:SF1">
    <property type="entry name" value="SPLICING FACTOR 3A SUBUNIT 1"/>
    <property type="match status" value="1"/>
</dbReference>
<protein>
    <recommendedName>
        <fullName evidence="3">SURP motif domain-containing protein</fullName>
    </recommendedName>
</protein>
<dbReference type="Gene3D" id="1.10.10.790">
    <property type="entry name" value="Surp module"/>
    <property type="match status" value="2"/>
</dbReference>
<dbReference type="InterPro" id="IPR000061">
    <property type="entry name" value="Surp"/>
</dbReference>
<dbReference type="InterPro" id="IPR035967">
    <property type="entry name" value="SWAP/Surp_sf"/>
</dbReference>
<reference evidence="4" key="1">
    <citation type="submission" date="2019-12" db="EMBL/GenBank/DDBJ databases">
        <title>Genome sequencing and annotation of Brassica cretica.</title>
        <authorList>
            <person name="Studholme D.J."/>
            <person name="Sarris P.F."/>
        </authorList>
    </citation>
    <scope>NUCLEOTIDE SEQUENCE</scope>
    <source>
        <strain evidence="4">PFS-001/15</strain>
        <tissue evidence="4">Leaf</tissue>
    </source>
</reference>
<dbReference type="GO" id="GO:0005686">
    <property type="term" value="C:U2 snRNP"/>
    <property type="evidence" value="ECO:0007669"/>
    <property type="project" value="TreeGrafter"/>
</dbReference>
<feature type="domain" description="SURP motif" evidence="3">
    <location>
        <begin position="283"/>
        <end position="325"/>
    </location>
</feature>
<feature type="compositionally biased region" description="Basic and acidic residues" evidence="2">
    <location>
        <begin position="722"/>
        <end position="739"/>
    </location>
</feature>
<dbReference type="PANTHER" id="PTHR15316">
    <property type="entry name" value="SPLICEOSOME ASSOCIATED PROTEIN 114/SWAP SPLICING FACTOR-RELATED"/>
    <property type="match status" value="1"/>
</dbReference>
<dbReference type="GO" id="GO:0000381">
    <property type="term" value="P:regulation of alternative mRNA splicing, via spliceosome"/>
    <property type="evidence" value="ECO:0007669"/>
    <property type="project" value="TreeGrafter"/>
</dbReference>
<dbReference type="InterPro" id="IPR045146">
    <property type="entry name" value="SF3A1"/>
</dbReference>
<accession>A0A8S9L5I4</accession>
<dbReference type="GO" id="GO:0071004">
    <property type="term" value="C:U2-type prespliceosome"/>
    <property type="evidence" value="ECO:0007669"/>
    <property type="project" value="TreeGrafter"/>
</dbReference>